<evidence type="ECO:0000259" key="2">
    <source>
        <dbReference type="Pfam" id="PF05678"/>
    </source>
</evidence>
<dbReference type="InterPro" id="IPR008889">
    <property type="entry name" value="VQ"/>
</dbReference>
<evidence type="ECO:0000256" key="1">
    <source>
        <dbReference type="SAM" id="MobiDB-lite"/>
    </source>
</evidence>
<feature type="domain" description="VQ" evidence="2">
    <location>
        <begin position="38"/>
        <end position="57"/>
    </location>
</feature>
<reference evidence="3 4" key="1">
    <citation type="submission" date="2023-12" db="EMBL/GenBank/DDBJ databases">
        <title>A high-quality genome assembly for Dillenia turbinata (Dilleniales).</title>
        <authorList>
            <person name="Chanderbali A."/>
        </authorList>
    </citation>
    <scope>NUCLEOTIDE SEQUENCE [LARGE SCALE GENOMIC DNA]</scope>
    <source>
        <strain evidence="3">LSX21</strain>
        <tissue evidence="3">Leaf</tissue>
    </source>
</reference>
<protein>
    <submittedName>
        <fullName evidence="3">VQ protein</fullName>
    </submittedName>
</protein>
<dbReference type="PANTHER" id="PTHR33624">
    <property type="entry name" value="SIGMA FACTOR BINDING PROTEIN 1, CHLOROPLASTIC"/>
    <property type="match status" value="1"/>
</dbReference>
<organism evidence="3 4">
    <name type="scientific">Dillenia turbinata</name>
    <dbReference type="NCBI Taxonomy" id="194707"/>
    <lineage>
        <taxon>Eukaryota</taxon>
        <taxon>Viridiplantae</taxon>
        <taxon>Streptophyta</taxon>
        <taxon>Embryophyta</taxon>
        <taxon>Tracheophyta</taxon>
        <taxon>Spermatophyta</taxon>
        <taxon>Magnoliopsida</taxon>
        <taxon>eudicotyledons</taxon>
        <taxon>Gunneridae</taxon>
        <taxon>Pentapetalae</taxon>
        <taxon>Dilleniales</taxon>
        <taxon>Dilleniaceae</taxon>
        <taxon>Dillenia</taxon>
    </lineage>
</organism>
<proteinExistence type="predicted"/>
<feature type="region of interest" description="Disordered" evidence="1">
    <location>
        <begin position="1"/>
        <end position="26"/>
    </location>
</feature>
<dbReference type="PANTHER" id="PTHR33624:SF2">
    <property type="entry name" value="SIGMA FACTOR BINDING PROTEIN 1, CHLOROPLASTIC"/>
    <property type="match status" value="1"/>
</dbReference>
<feature type="compositionally biased region" description="Polar residues" evidence="1">
    <location>
        <begin position="1"/>
        <end position="12"/>
    </location>
</feature>
<name>A0AAN8W5U6_9MAGN</name>
<dbReference type="EMBL" id="JBAMMX010000004">
    <property type="protein sequence ID" value="KAK6942172.1"/>
    <property type="molecule type" value="Genomic_DNA"/>
</dbReference>
<keyword evidence="4" id="KW-1185">Reference proteome</keyword>
<dbReference type="Pfam" id="PF05678">
    <property type="entry name" value="VQ"/>
    <property type="match status" value="1"/>
</dbReference>
<evidence type="ECO:0000313" key="4">
    <source>
        <dbReference type="Proteomes" id="UP001370490"/>
    </source>
</evidence>
<sequence>MDNNSSTLSVQHRQNRKSTKPKSKKPIKVVYISNPINYKTNASEFRALVQRLTGQHSEFPYDPKFSRPPIAGECHAELMKKNGGDSLEEEKKDGCAVFVEENGNHQMPKSWDVDLEQEEEEDVFMIDNLPGLFTPSFIHDSSFC</sequence>
<feature type="compositionally biased region" description="Basic residues" evidence="1">
    <location>
        <begin position="13"/>
        <end position="26"/>
    </location>
</feature>
<dbReference type="Proteomes" id="UP001370490">
    <property type="component" value="Unassembled WGS sequence"/>
</dbReference>
<dbReference type="AlphaFoldDB" id="A0AAN8W5U6"/>
<gene>
    <name evidence="3" type="ORF">RJ641_027549</name>
</gene>
<comment type="caution">
    <text evidence="3">The sequence shown here is derived from an EMBL/GenBank/DDBJ whole genome shotgun (WGS) entry which is preliminary data.</text>
</comment>
<dbReference type="InterPro" id="IPR039335">
    <property type="entry name" value="SIB1/2"/>
</dbReference>
<evidence type="ECO:0000313" key="3">
    <source>
        <dbReference type="EMBL" id="KAK6942172.1"/>
    </source>
</evidence>
<accession>A0AAN8W5U6</accession>